<comment type="subcellular location">
    <subcellularLocation>
        <location evidence="1">Membrane</location>
    </subcellularLocation>
</comment>
<evidence type="ECO:0000259" key="3">
    <source>
        <dbReference type="Pfam" id="PF01103"/>
    </source>
</evidence>
<keyword evidence="2" id="KW-0472">Membrane</keyword>
<comment type="caution">
    <text evidence="4">The sequence shown here is derived from an EMBL/GenBank/DDBJ whole genome shotgun (WGS) entry which is preliminary data.</text>
</comment>
<protein>
    <recommendedName>
        <fullName evidence="3">Bacterial surface antigen (D15) domain-containing protein</fullName>
    </recommendedName>
</protein>
<dbReference type="AlphaFoldDB" id="A0A9P8P8Z6"/>
<dbReference type="EMBL" id="JAEUBE010000183">
    <property type="protein sequence ID" value="KAH3667134.1"/>
    <property type="molecule type" value="Genomic_DNA"/>
</dbReference>
<evidence type="ECO:0000256" key="1">
    <source>
        <dbReference type="ARBA" id="ARBA00004370"/>
    </source>
</evidence>
<sequence>MSSPSEVLLNNATAGVNLKAVSVAGGDQFSDNFFSKLLAPLLNSADLTVNQLTTRCQASLANLALTNCFDTVSVAVVPDPSVPDTPLGLAANFNLVPAKLAHTTLGSVYTPEGNQLMLNYLNHNTFGNAELLNVSSLASLVPDAPLRLLNVLYKAPLVDPSLRLFANGFVSSSNDTKFQSDQQWVSSGTFGMEKIKLLPNLSASASAAVSLVKRTTLRVKDGASDEIKTYAGDHLKESLLLSLAAGNLQFLPSSKNTLPVNGFQWSLKNEVTGLSNTSPEKFVKVESSLQLVRSVLKNNLTLDVSAGLGHIINLSRSKTIHYHDKFYLDVLGHGTLGYPGQQQGRFGGTSYITYKVRLLSRLLFVKPTNPLRLYFDLNGGQVTSDPAQLAQASSLRSGVAIGLLYKVGSAADCNLYYQLPLSSQPNVPGVGFNVALYGDY</sequence>
<dbReference type="Gene3D" id="2.40.160.50">
    <property type="entry name" value="membrane protein fhac: a member of the omp85/tpsb transporter family"/>
    <property type="match status" value="1"/>
</dbReference>
<evidence type="ECO:0000256" key="2">
    <source>
        <dbReference type="ARBA" id="ARBA00023136"/>
    </source>
</evidence>
<gene>
    <name evidence="4" type="ORF">OGAPHI_002783</name>
</gene>
<dbReference type="OrthoDB" id="1724197at2759"/>
<dbReference type="InterPro" id="IPR000184">
    <property type="entry name" value="Bac_surfAg_D15"/>
</dbReference>
<feature type="domain" description="Bacterial surface antigen (D15)" evidence="3">
    <location>
        <begin position="169"/>
        <end position="433"/>
    </location>
</feature>
<evidence type="ECO:0000313" key="5">
    <source>
        <dbReference type="Proteomes" id="UP000769157"/>
    </source>
</evidence>
<dbReference type="GO" id="GO:0019867">
    <property type="term" value="C:outer membrane"/>
    <property type="evidence" value="ECO:0007669"/>
    <property type="project" value="InterPro"/>
</dbReference>
<keyword evidence="5" id="KW-1185">Reference proteome</keyword>
<dbReference type="RefSeq" id="XP_046061946.1">
    <property type="nucleotide sequence ID" value="XM_046203690.1"/>
</dbReference>
<evidence type="ECO:0000313" key="4">
    <source>
        <dbReference type="EMBL" id="KAH3667134.1"/>
    </source>
</evidence>
<reference evidence="4" key="1">
    <citation type="journal article" date="2021" name="Open Biol.">
        <title>Shared evolutionary footprints suggest mitochondrial oxidative damage underlies multiple complex I losses in fungi.</title>
        <authorList>
            <person name="Schikora-Tamarit M.A."/>
            <person name="Marcet-Houben M."/>
            <person name="Nosek J."/>
            <person name="Gabaldon T."/>
        </authorList>
    </citation>
    <scope>NUCLEOTIDE SEQUENCE</scope>
    <source>
        <strain evidence="4">CBS6075</strain>
    </source>
</reference>
<organism evidence="4 5">
    <name type="scientific">Ogataea philodendri</name>
    <dbReference type="NCBI Taxonomy" id="1378263"/>
    <lineage>
        <taxon>Eukaryota</taxon>
        <taxon>Fungi</taxon>
        <taxon>Dikarya</taxon>
        <taxon>Ascomycota</taxon>
        <taxon>Saccharomycotina</taxon>
        <taxon>Pichiomycetes</taxon>
        <taxon>Pichiales</taxon>
        <taxon>Pichiaceae</taxon>
        <taxon>Ogataea</taxon>
    </lineage>
</organism>
<dbReference type="Proteomes" id="UP000769157">
    <property type="component" value="Unassembled WGS sequence"/>
</dbReference>
<proteinExistence type="predicted"/>
<accession>A0A9P8P8Z6</accession>
<reference evidence="4" key="2">
    <citation type="submission" date="2021-01" db="EMBL/GenBank/DDBJ databases">
        <authorList>
            <person name="Schikora-Tamarit M.A."/>
        </authorList>
    </citation>
    <scope>NUCLEOTIDE SEQUENCE</scope>
    <source>
        <strain evidence="4">CBS6075</strain>
    </source>
</reference>
<dbReference type="GeneID" id="70234750"/>
<dbReference type="Pfam" id="PF01103">
    <property type="entry name" value="Omp85"/>
    <property type="match status" value="1"/>
</dbReference>
<name>A0A9P8P8Z6_9ASCO</name>